<evidence type="ECO:0000313" key="1">
    <source>
        <dbReference type="EMBL" id="TYP97721.1"/>
    </source>
</evidence>
<accession>A0A5S5DPC2</accession>
<name>A0A5S5DPC2_9SPHI</name>
<dbReference type="EMBL" id="VNHX01000002">
    <property type="protein sequence ID" value="TYP97721.1"/>
    <property type="molecule type" value="Genomic_DNA"/>
</dbReference>
<evidence type="ECO:0000313" key="2">
    <source>
        <dbReference type="Proteomes" id="UP000325105"/>
    </source>
</evidence>
<dbReference type="Proteomes" id="UP000325105">
    <property type="component" value="Unassembled WGS sequence"/>
</dbReference>
<proteinExistence type="predicted"/>
<gene>
    <name evidence="1" type="ORF">BC792_102143</name>
</gene>
<reference evidence="1 2" key="1">
    <citation type="submission" date="2019-07" db="EMBL/GenBank/DDBJ databases">
        <title>Genomic Encyclopedia of Archaeal and Bacterial Type Strains, Phase II (KMG-II): from individual species to whole genera.</title>
        <authorList>
            <person name="Goeker M."/>
        </authorList>
    </citation>
    <scope>NUCLEOTIDE SEQUENCE [LARGE SCALE GENOMIC DNA]</scope>
    <source>
        <strain evidence="1 2">DSM 18850</strain>
    </source>
</reference>
<dbReference type="AlphaFoldDB" id="A0A5S5DPC2"/>
<comment type="caution">
    <text evidence="1">The sequence shown here is derived from an EMBL/GenBank/DDBJ whole genome shotgun (WGS) entry which is preliminary data.</text>
</comment>
<organism evidence="1 2">
    <name type="scientific">Sphingobacterium allocomposti</name>
    <dbReference type="NCBI Taxonomy" id="415956"/>
    <lineage>
        <taxon>Bacteria</taxon>
        <taxon>Pseudomonadati</taxon>
        <taxon>Bacteroidota</taxon>
        <taxon>Sphingobacteriia</taxon>
        <taxon>Sphingobacteriales</taxon>
        <taxon>Sphingobacteriaceae</taxon>
        <taxon>Sphingobacterium</taxon>
    </lineage>
</organism>
<sequence>MTGKFKNFLRPAVHADKKRIPVYLRIRVKKFPSGVPSIHTDADVAFRLLQQASEKEYTGLTYFLA</sequence>
<protein>
    <submittedName>
        <fullName evidence="1">Uncharacterized protein</fullName>
    </submittedName>
</protein>
<keyword evidence="2" id="KW-1185">Reference proteome</keyword>